<dbReference type="SUPFAM" id="SSF53383">
    <property type="entry name" value="PLP-dependent transferases"/>
    <property type="match status" value="1"/>
</dbReference>
<dbReference type="PROSITE" id="PS00595">
    <property type="entry name" value="AA_TRANSFER_CLASS_5"/>
    <property type="match status" value="1"/>
</dbReference>
<accession>A6G3M6</accession>
<evidence type="ECO:0000313" key="6">
    <source>
        <dbReference type="EMBL" id="EDM79633.1"/>
    </source>
</evidence>
<keyword evidence="6" id="KW-0032">Aminotransferase</keyword>
<organism evidence="6 7">
    <name type="scientific">Plesiocystis pacifica SIR-1</name>
    <dbReference type="NCBI Taxonomy" id="391625"/>
    <lineage>
        <taxon>Bacteria</taxon>
        <taxon>Pseudomonadati</taxon>
        <taxon>Myxococcota</taxon>
        <taxon>Polyangia</taxon>
        <taxon>Nannocystales</taxon>
        <taxon>Nannocystaceae</taxon>
        <taxon>Plesiocystis</taxon>
    </lineage>
</organism>
<keyword evidence="6" id="KW-0808">Transferase</keyword>
<evidence type="ECO:0000259" key="5">
    <source>
        <dbReference type="Pfam" id="PF00266"/>
    </source>
</evidence>
<keyword evidence="7" id="KW-1185">Reference proteome</keyword>
<name>A6G3M6_9BACT</name>
<comment type="caution">
    <text evidence="6">The sequence shown here is derived from an EMBL/GenBank/DDBJ whole genome shotgun (WGS) entry which is preliminary data.</text>
</comment>
<dbReference type="eggNOG" id="COG0520">
    <property type="taxonomic scope" value="Bacteria"/>
</dbReference>
<dbReference type="AlphaFoldDB" id="A6G3M6"/>
<dbReference type="Gene3D" id="3.40.640.10">
    <property type="entry name" value="Type I PLP-dependent aspartate aminotransferase-like (Major domain)"/>
    <property type="match status" value="1"/>
</dbReference>
<dbReference type="InterPro" id="IPR020578">
    <property type="entry name" value="Aminotrans_V_PyrdxlP_BS"/>
</dbReference>
<dbReference type="InterPro" id="IPR015424">
    <property type="entry name" value="PyrdxlP-dep_Trfase"/>
</dbReference>
<dbReference type="InterPro" id="IPR000192">
    <property type="entry name" value="Aminotrans_V_dom"/>
</dbReference>
<sequence>MWPPSASVALGDRSLFPTLSARAYLAHSAISPASSLVQGAVQQVMDDYARLGVEGFMPWLERREGLREALAKLIGARAQDVGLVANTTTGVSTIALSLGWRPGDVIVVLRGEFPTNVTPWQRAAELFDLRVEFLDVEDFAGSSGVGLERLEARLKAGGVRLVAVSAVQFQTGLRMPVQAMSALAHAHGAELFCDAIQAVGVLDFDVRALGVDYLAAGSHKWLMGLEGCAMLYVAPERVAGLRPNTAGWLSHEEPVSFLFAADELRYDRPIRQRADFVEVGAAPTTLLAALEVSARALLQLGTPAIEAHVHGYLDRLDAGLRERGFHSLRSDVPEQRSAILSLRLPEGAPGIDAFKAGLYERGVSATQPEGLLRMAPHWPNALGEVEFVLEAVDEVLAGASSPPK</sequence>
<dbReference type="Proteomes" id="UP000005801">
    <property type="component" value="Unassembled WGS sequence"/>
</dbReference>
<dbReference type="PANTHER" id="PTHR43586:SF15">
    <property type="entry name" value="BLR3095 PROTEIN"/>
    <property type="match status" value="1"/>
</dbReference>
<keyword evidence="2" id="KW-0663">Pyridoxal phosphate</keyword>
<comment type="cofactor">
    <cofactor evidence="1 4">
        <name>pyridoxal 5'-phosphate</name>
        <dbReference type="ChEBI" id="CHEBI:597326"/>
    </cofactor>
</comment>
<dbReference type="InterPro" id="IPR015421">
    <property type="entry name" value="PyrdxlP-dep_Trfase_major"/>
</dbReference>
<evidence type="ECO:0000256" key="4">
    <source>
        <dbReference type="RuleBase" id="RU004504"/>
    </source>
</evidence>
<reference evidence="6 7" key="1">
    <citation type="submission" date="2007-06" db="EMBL/GenBank/DDBJ databases">
        <authorList>
            <person name="Shimkets L."/>
            <person name="Ferriera S."/>
            <person name="Johnson J."/>
            <person name="Kravitz S."/>
            <person name="Beeson K."/>
            <person name="Sutton G."/>
            <person name="Rogers Y.-H."/>
            <person name="Friedman R."/>
            <person name="Frazier M."/>
            <person name="Venter J.C."/>
        </authorList>
    </citation>
    <scope>NUCLEOTIDE SEQUENCE [LARGE SCALE GENOMIC DNA]</scope>
    <source>
        <strain evidence="6 7">SIR-1</strain>
    </source>
</reference>
<dbReference type="STRING" id="391625.PPSIR1_21434"/>
<dbReference type="OrthoDB" id="9808002at2"/>
<evidence type="ECO:0000313" key="7">
    <source>
        <dbReference type="Proteomes" id="UP000005801"/>
    </source>
</evidence>
<dbReference type="InterPro" id="IPR015422">
    <property type="entry name" value="PyrdxlP-dep_Trfase_small"/>
</dbReference>
<gene>
    <name evidence="6" type="ORF">PPSIR1_21434</name>
</gene>
<proteinExistence type="inferred from homology"/>
<evidence type="ECO:0000256" key="3">
    <source>
        <dbReference type="RuleBase" id="RU004075"/>
    </source>
</evidence>
<protein>
    <submittedName>
        <fullName evidence="6">Aminotransferase, class V</fullName>
    </submittedName>
</protein>
<dbReference type="EMBL" id="ABCS01000018">
    <property type="protein sequence ID" value="EDM79633.1"/>
    <property type="molecule type" value="Genomic_DNA"/>
</dbReference>
<feature type="domain" description="Aminotransferase class V" evidence="5">
    <location>
        <begin position="64"/>
        <end position="348"/>
    </location>
</feature>
<comment type="similarity">
    <text evidence="3">Belongs to the class-V pyridoxal-phosphate-dependent aminotransferase family.</text>
</comment>
<dbReference type="RefSeq" id="WP_006971325.1">
    <property type="nucleotide sequence ID" value="NZ_ABCS01000018.1"/>
</dbReference>
<evidence type="ECO:0000256" key="1">
    <source>
        <dbReference type="ARBA" id="ARBA00001933"/>
    </source>
</evidence>
<dbReference type="Gene3D" id="3.90.1150.10">
    <property type="entry name" value="Aspartate Aminotransferase, domain 1"/>
    <property type="match status" value="1"/>
</dbReference>
<dbReference type="GO" id="GO:0008483">
    <property type="term" value="F:transaminase activity"/>
    <property type="evidence" value="ECO:0007669"/>
    <property type="project" value="UniProtKB-KW"/>
</dbReference>
<dbReference type="Pfam" id="PF00266">
    <property type="entry name" value="Aminotran_5"/>
    <property type="match status" value="1"/>
</dbReference>
<evidence type="ECO:0000256" key="2">
    <source>
        <dbReference type="ARBA" id="ARBA00022898"/>
    </source>
</evidence>
<dbReference type="PANTHER" id="PTHR43586">
    <property type="entry name" value="CYSTEINE DESULFURASE"/>
    <property type="match status" value="1"/>
</dbReference>